<dbReference type="GO" id="GO:0031423">
    <property type="term" value="F:hexon binding"/>
    <property type="evidence" value="ECO:0007669"/>
    <property type="project" value="InterPro"/>
</dbReference>
<organismHost>
    <name type="scientific">Sus scrofa</name>
    <name type="common">Pig</name>
    <dbReference type="NCBI Taxonomy" id="9823"/>
</organismHost>
<keyword evidence="5" id="KW-0946">Virion</keyword>
<reference evidence="11 13" key="2">
    <citation type="submission" date="1999-04" db="EMBL/GenBank/DDBJ databases">
        <title>Porcine adenovirus serotype 3, complete genome.</title>
        <authorList>
            <person name="Larocque D."/>
        </authorList>
    </citation>
    <scope>NUCLEOTIDE SEQUENCE [LARGE SCALE GENOMIC DNA]</scope>
</reference>
<name>A0A9W4EC76_ADEP3</name>
<evidence type="ECO:0000256" key="5">
    <source>
        <dbReference type="ARBA" id="ARBA00022844"/>
    </source>
</evidence>
<dbReference type="InterPro" id="IPR005641">
    <property type="entry name" value="Hexon_assoc_IX"/>
</dbReference>
<evidence type="ECO:0000256" key="6">
    <source>
        <dbReference type="ARBA" id="ARBA00023054"/>
    </source>
</evidence>
<keyword evidence="8" id="KW-1160">Virus entry into host cell</keyword>
<evidence type="ECO:0000313" key="12">
    <source>
        <dbReference type="EMBL" id="CAB41024.1"/>
    </source>
</evidence>
<dbReference type="Proteomes" id="UP000101284">
    <property type="component" value="Segment"/>
</dbReference>
<evidence type="ECO:0000256" key="8">
    <source>
        <dbReference type="ARBA" id="ARBA00023296"/>
    </source>
</evidence>
<evidence type="ECO:0000256" key="9">
    <source>
        <dbReference type="SAM" id="Coils"/>
    </source>
</evidence>
<keyword evidence="4" id="KW-0945">Host-virus interaction</keyword>
<accession>A0A9W4EC76</accession>
<evidence type="ECO:0000256" key="4">
    <source>
        <dbReference type="ARBA" id="ARBA00022581"/>
    </source>
</evidence>
<keyword evidence="6 9" id="KW-0175">Coiled coil</keyword>
<dbReference type="Proteomes" id="UP000148028">
    <property type="component" value="Segment"/>
</dbReference>
<organism evidence="11 13">
    <name type="scientific">Porcine adenovirus A serotype 3</name>
    <name type="common">PAdV-3</name>
    <name type="synonym">Porcine adenovirus 3</name>
    <dbReference type="NCBI Taxonomy" id="35265"/>
    <lineage>
        <taxon>Viruses</taxon>
        <taxon>Varidnaviria</taxon>
        <taxon>Bamfordvirae</taxon>
        <taxon>Preplasmiviricota</taxon>
        <taxon>Polisuviricotina</taxon>
        <taxon>Pharingeaviricetes</taxon>
        <taxon>Rowavirales</taxon>
        <taxon>Adenoviridae</taxon>
        <taxon>Mastadenovirus</taxon>
        <taxon>Mastadenovirus porcustertium</taxon>
    </lineage>
</organism>
<comment type="similarity">
    <text evidence="1">Belongs to the adenoviridae hexon-interlacing protein family.</text>
</comment>
<evidence type="ECO:0000313" key="13">
    <source>
        <dbReference type="Proteomes" id="UP000101284"/>
    </source>
</evidence>
<protein>
    <submittedName>
        <fullName evidence="11">PIX</fullName>
    </submittedName>
</protein>
<dbReference type="GO" id="GO:0098021">
    <property type="term" value="C:viral capsid, decoration"/>
    <property type="evidence" value="ECO:0007669"/>
    <property type="project" value="UniProtKB-KW"/>
</dbReference>
<evidence type="ECO:0000256" key="7">
    <source>
        <dbReference type="ARBA" id="ARBA00023093"/>
    </source>
</evidence>
<evidence type="ECO:0000256" key="10">
    <source>
        <dbReference type="SAM" id="MobiDB-lite"/>
    </source>
</evidence>
<dbReference type="RefSeq" id="YP_009199.1">
    <property type="nucleotide sequence ID" value="AC_000189.1"/>
</dbReference>
<evidence type="ECO:0000256" key="2">
    <source>
        <dbReference type="ARBA" id="ARBA00022561"/>
    </source>
</evidence>
<dbReference type="EMBL" id="AB026117">
    <property type="protein sequence ID" value="BAA76962.1"/>
    <property type="molecule type" value="Genomic_DNA"/>
</dbReference>
<reference evidence="12 14" key="1">
    <citation type="submission" date="1999-02" db="EMBL/GenBank/DDBJ databases">
        <title>porcine adenovirus serotype 3, complete genome.</title>
        <authorList>
            <person name="Larocque D."/>
            <person name="Malenfant F."/>
            <person name="Massie B."/>
            <person name="Dea S."/>
        </authorList>
    </citation>
    <scope>NUCLEOTIDE SEQUENCE [LARGE SCALE GENOMIC DNA]</scope>
    <source>
        <strain evidence="12">IAF</strain>
    </source>
</reference>
<evidence type="ECO:0000256" key="3">
    <source>
        <dbReference type="ARBA" id="ARBA00022562"/>
    </source>
</evidence>
<dbReference type="EMBL" id="AJ237815">
    <property type="protein sequence ID" value="CAB41024.1"/>
    <property type="molecule type" value="Genomic_DNA"/>
</dbReference>
<keyword evidence="7" id="KW-1232">Capsid decoration protein</keyword>
<dbReference type="GO" id="GO:0046718">
    <property type="term" value="P:symbiont entry into host cell"/>
    <property type="evidence" value="ECO:0007669"/>
    <property type="project" value="UniProtKB-KW"/>
</dbReference>
<sequence>MSSEGEIRTCFISARLPSWAGVRQGVAGTNVNGGVVGAPAQSGVLAYSRFVQQQQQQPGTAATGSVFRAVFPSVDLSAEVGMMRQALAELRQQLQELREVVEIQLRATASEAAEEEEEEEIVVDEEVAPGAGANTMEEEEDEMVLTMTVVGDPEPAGVEAQPPPPPTPESDPAVPATTTTPKRLSYGASKRSGPCAEDN</sequence>
<keyword evidence="2" id="KW-0167">Capsid protein</keyword>
<dbReference type="Pfam" id="PF03955">
    <property type="entry name" value="Adeno_PIX"/>
    <property type="match status" value="1"/>
</dbReference>
<feature type="coiled-coil region" evidence="9">
    <location>
        <begin position="80"/>
        <end position="118"/>
    </location>
</feature>
<evidence type="ECO:0000313" key="11">
    <source>
        <dbReference type="EMBL" id="BAA76962.1"/>
    </source>
</evidence>
<feature type="region of interest" description="Disordered" evidence="10">
    <location>
        <begin position="147"/>
        <end position="199"/>
    </location>
</feature>
<keyword evidence="3" id="KW-1048">Host nucleus</keyword>
<evidence type="ECO:0000313" key="14">
    <source>
        <dbReference type="Proteomes" id="UP000148028"/>
    </source>
</evidence>
<evidence type="ECO:0000256" key="1">
    <source>
        <dbReference type="ARBA" id="ARBA00010950"/>
    </source>
</evidence>
<proteinExistence type="inferred from homology"/>